<keyword evidence="6" id="KW-1133">Transmembrane helix</keyword>
<dbReference type="SUPFAM" id="SSF49785">
    <property type="entry name" value="Galactose-binding domain-like"/>
    <property type="match status" value="1"/>
</dbReference>
<evidence type="ECO:0000259" key="9">
    <source>
        <dbReference type="PROSITE" id="PS50847"/>
    </source>
</evidence>
<dbReference type="Pfam" id="PF14587">
    <property type="entry name" value="Glyco_hydr_30_2"/>
    <property type="match status" value="1"/>
</dbReference>
<keyword evidence="1" id="KW-0134">Cell wall</keyword>
<dbReference type="InterPro" id="IPR006311">
    <property type="entry name" value="TAT_signal"/>
</dbReference>
<feature type="compositionally biased region" description="Gly residues" evidence="5">
    <location>
        <begin position="1246"/>
        <end position="1273"/>
    </location>
</feature>
<sequence length="1431" mass="146116" precursor="true">MTKSSGRRRALATTVVLALGATGIGTGAVAAPAVAAPAATPLTITPNAAYQNEEFEGWGTSLVWFANATGGYPEDVRQDLFDKVFGEDGLNLNIARYNIGGGNASDVPPYLRAGGAVDGWWNPDLVASDTNGVISSDYADRDRYAAAWDPDDPASYNFDADETQRWWVNALKDKITKWEAFNNSPPYFMTESGYVSGGFNSSTDQLKKSSVADYVAYLKTVAQSVEEQEGISFDTIAPFNEPNTNYWGTNIDPNTGWPKKGGQEGAHIGPALQDTVIKALAAELAESDTTTEATISAMDETNPGTFVTNWNGWSPEAKAEVKQLNVHTYGTSDRLKVRDIAKSAEKPLWMSEIEGNWDSSGVHNQTNMDNGIGIATRVMDDLRELEPSAWVLWQPVEDRYNMEKVEKLNWGSVLIDFDCNADGDSVRRLKDGDADPSCRVLTNAKYNTLRNFTHYIHPGDHIIPSTNAQTTSAVTADGTGLTMVHANSETTARTITVDLAKFGAIDAAATLTPVVTTESPADDVTQNALVTGTPVAIDANTKTAVVTVPAKSVTTFVIDGVSGVADTAAPLTDAHTYRVVGAQSGKALTAKATTGSNPAAAITTLATSTGTVGAQLWTAEKVTGGDSNTERFVLRSASGTALAANGSGTLLVESTREAAAADPAQQWIPTTTDGSNWSLVNGALPVALEVPGQSTTEGAAVNVYASNGGANQTWSFQDTALVSFEPVLANSVAGVPATLPATVVPRYSTGLGAPIPVTWNTEGADWDSLGTLTVTGSGTDVFGTAFDSASATIEIGGFASTDPVSLTTYAGITVDDLVAAAPSTVPAQIGASTNRFDAAVTWDWDGVDADALADPGVLTVPGSATSNDPGAAALDATLSVILTVAGEQNLSVLGTTSASATSTESGYPVDRTRNGVTNDKGWSNWCSANKPTADTLTYNFGSTQPLTRAKLYFYKDGTTSWPSSVTVQALDGSGVWQDVPGGPIAVATPTDNFGPVIDVPLTGVSTSQLRVVMTAYPNTHMVVSEVQVFGKTAGVADVSGLARLTVNGTPVQDFDADTTAYTVPLTGSAPAVVTASAIDTSATVEVVPNGLSGATVTVTAADGSTTSVYELTFERTAALTVPVVTGTPKVGLALNASTNADPADAALGYSWTRNGTAIDGATSASYTPVAADLGASLAVTVTASAPGYASAMADSAPVVVLAADVVPGPGTPGGETPGTPGTPGGETPGTPGGETPGTPSGETPGTPGGETPGTPGTGTPGTGPGTGTPGGQVPGLPNPGLPLPGTGEGSKNVEFSNASGGVYSAGAVLARGQRLTASLTDATPGASVSFELHSTVAVLAAGVVPASGSLTLTGSIPADAALGQHHLMLLVDGTELSSIAVTLVADQAAARAAAGQLSNTGVELPLGLLLSLSLALMLGGAVLLKVRQRRS</sequence>
<dbReference type="Gene3D" id="2.60.40.2700">
    <property type="match status" value="1"/>
</dbReference>
<dbReference type="Gene3D" id="2.60.40.1180">
    <property type="entry name" value="Golgi alpha-mannosidase II"/>
    <property type="match status" value="1"/>
</dbReference>
<evidence type="ECO:0000256" key="7">
    <source>
        <dbReference type="SAM" id="SignalP"/>
    </source>
</evidence>
<feature type="signal peptide" evidence="7">
    <location>
        <begin position="1"/>
        <end position="30"/>
    </location>
</feature>
<dbReference type="PROSITE" id="PS50847">
    <property type="entry name" value="GRAM_POS_ANCHORING"/>
    <property type="match status" value="1"/>
</dbReference>
<gene>
    <name evidence="10" type="ORF">PA27867_0443</name>
</gene>
<keyword evidence="2" id="KW-0964">Secreted</keyword>
<dbReference type="InterPro" id="IPR039514">
    <property type="entry name" value="6GAL-like"/>
</dbReference>
<dbReference type="InterPro" id="IPR035992">
    <property type="entry name" value="Ricin_B-like_lectins"/>
</dbReference>
<evidence type="ECO:0000256" key="2">
    <source>
        <dbReference type="ARBA" id="ARBA00022525"/>
    </source>
</evidence>
<feature type="region of interest" description="Disordered" evidence="5">
    <location>
        <begin position="1207"/>
        <end position="1293"/>
    </location>
</feature>
<dbReference type="Proteomes" id="UP000092582">
    <property type="component" value="Chromosome 1"/>
</dbReference>
<keyword evidence="3 7" id="KW-0732">Signal</keyword>
<dbReference type="InterPro" id="IPR017853">
    <property type="entry name" value="GH"/>
</dbReference>
<evidence type="ECO:0000256" key="4">
    <source>
        <dbReference type="ARBA" id="ARBA00023088"/>
    </source>
</evidence>
<reference evidence="10 11" key="1">
    <citation type="submission" date="2016-06" db="EMBL/GenBank/DDBJ databases">
        <title>Genome sequencing of Cryobacterium arcticum PAMC 27867.</title>
        <authorList>
            <person name="Lee J."/>
            <person name="Kim O.-S."/>
        </authorList>
    </citation>
    <scope>NUCLEOTIDE SEQUENCE [LARGE SCALE GENOMIC DNA]</scope>
    <source>
        <strain evidence="10 11">PAMC 27867</strain>
    </source>
</reference>
<dbReference type="PATRIC" id="fig|670052.7.peg.465"/>
<dbReference type="PANTHER" id="PTHR42767:SF1">
    <property type="entry name" value="ENDO-BETA-1,6-GALACTANASE-LIKE DOMAIN-CONTAINING PROTEIN"/>
    <property type="match status" value="1"/>
</dbReference>
<dbReference type="PANTHER" id="PTHR42767">
    <property type="entry name" value="ENDO-BETA-1,6-GALACTANASE"/>
    <property type="match status" value="1"/>
</dbReference>
<dbReference type="Gene3D" id="3.20.20.80">
    <property type="entry name" value="Glycosidases"/>
    <property type="match status" value="1"/>
</dbReference>
<protein>
    <recommendedName>
        <fullName evidence="12">F5/8 type C domain-containing protein</fullName>
    </recommendedName>
</protein>
<dbReference type="SUPFAM" id="SSF50370">
    <property type="entry name" value="Ricin B-like lectins"/>
    <property type="match status" value="1"/>
</dbReference>
<keyword evidence="6" id="KW-0812">Transmembrane</keyword>
<dbReference type="InterPro" id="IPR000772">
    <property type="entry name" value="Ricin_B_lectin"/>
</dbReference>
<evidence type="ECO:0000256" key="3">
    <source>
        <dbReference type="ARBA" id="ARBA00022729"/>
    </source>
</evidence>
<feature type="transmembrane region" description="Helical" evidence="6">
    <location>
        <begin position="1404"/>
        <end position="1424"/>
    </location>
</feature>
<organism evidence="10 11">
    <name type="scientific">Cryobacterium arcticum</name>
    <dbReference type="NCBI Taxonomy" id="670052"/>
    <lineage>
        <taxon>Bacteria</taxon>
        <taxon>Bacillati</taxon>
        <taxon>Actinomycetota</taxon>
        <taxon>Actinomycetes</taxon>
        <taxon>Micrococcales</taxon>
        <taxon>Microbacteriaceae</taxon>
        <taxon>Cryobacterium</taxon>
    </lineage>
</organism>
<dbReference type="RefSeq" id="WP_084020567.1">
    <property type="nucleotide sequence ID" value="NZ_CP016282.1"/>
</dbReference>
<dbReference type="SUPFAM" id="SSF51445">
    <property type="entry name" value="(Trans)glycosidases"/>
    <property type="match status" value="1"/>
</dbReference>
<evidence type="ECO:0000313" key="10">
    <source>
        <dbReference type="EMBL" id="ANP71414.1"/>
    </source>
</evidence>
<dbReference type="Gene3D" id="2.80.10.50">
    <property type="match status" value="1"/>
</dbReference>
<evidence type="ECO:0000256" key="5">
    <source>
        <dbReference type="SAM" id="MobiDB-lite"/>
    </source>
</evidence>
<keyword evidence="4" id="KW-0572">Peptidoglycan-anchor</keyword>
<dbReference type="Gene3D" id="2.60.120.260">
    <property type="entry name" value="Galactose-binding domain-like"/>
    <property type="match status" value="1"/>
</dbReference>
<dbReference type="CDD" id="cd00161">
    <property type="entry name" value="beta-trefoil_Ricin-like"/>
    <property type="match status" value="1"/>
</dbReference>
<dbReference type="EMBL" id="CP016282">
    <property type="protein sequence ID" value="ANP71414.1"/>
    <property type="molecule type" value="Genomic_DNA"/>
</dbReference>
<evidence type="ECO:0008006" key="12">
    <source>
        <dbReference type="Google" id="ProtNLM"/>
    </source>
</evidence>
<dbReference type="Pfam" id="PF14200">
    <property type="entry name" value="RicinB_lectin_2"/>
    <property type="match status" value="1"/>
</dbReference>
<dbReference type="PROSITE" id="PS50022">
    <property type="entry name" value="FA58C_3"/>
    <property type="match status" value="1"/>
</dbReference>
<dbReference type="InterPro" id="IPR000421">
    <property type="entry name" value="FA58C"/>
</dbReference>
<evidence type="ECO:0000256" key="6">
    <source>
        <dbReference type="SAM" id="Phobius"/>
    </source>
</evidence>
<feature type="compositionally biased region" description="Low complexity" evidence="5">
    <location>
        <begin position="1236"/>
        <end position="1245"/>
    </location>
</feature>
<keyword evidence="11" id="KW-1185">Reference proteome</keyword>
<feature type="domain" description="Gram-positive cocci surface proteins LPxTG" evidence="9">
    <location>
        <begin position="1397"/>
        <end position="1431"/>
    </location>
</feature>
<name>A0A1B1BFR3_9MICO</name>
<dbReference type="PROSITE" id="PS51318">
    <property type="entry name" value="TAT"/>
    <property type="match status" value="1"/>
</dbReference>
<feature type="domain" description="F5/8 type C" evidence="8">
    <location>
        <begin position="880"/>
        <end position="1031"/>
    </location>
</feature>
<accession>A0A1B1BFR3</accession>
<dbReference type="InterPro" id="IPR039743">
    <property type="entry name" value="6GAL/EXGAL"/>
</dbReference>
<evidence type="ECO:0000313" key="11">
    <source>
        <dbReference type="Proteomes" id="UP000092582"/>
    </source>
</evidence>
<dbReference type="InterPro" id="IPR019931">
    <property type="entry name" value="LPXTG_anchor"/>
</dbReference>
<keyword evidence="6" id="KW-0472">Membrane</keyword>
<dbReference type="OrthoDB" id="9806701at2"/>
<dbReference type="InterPro" id="IPR013780">
    <property type="entry name" value="Glyco_hydro_b"/>
</dbReference>
<evidence type="ECO:0000256" key="1">
    <source>
        <dbReference type="ARBA" id="ARBA00022512"/>
    </source>
</evidence>
<proteinExistence type="predicted"/>
<evidence type="ECO:0000259" key="8">
    <source>
        <dbReference type="PROSITE" id="PS50022"/>
    </source>
</evidence>
<dbReference type="PROSITE" id="PS50231">
    <property type="entry name" value="RICIN_B_LECTIN"/>
    <property type="match status" value="1"/>
</dbReference>
<feature type="compositionally biased region" description="Gly residues" evidence="5">
    <location>
        <begin position="1211"/>
        <end position="1235"/>
    </location>
</feature>
<dbReference type="Pfam" id="PF00754">
    <property type="entry name" value="F5_F8_type_C"/>
    <property type="match status" value="1"/>
</dbReference>
<feature type="chain" id="PRO_5008519844" description="F5/8 type C domain-containing protein" evidence="7">
    <location>
        <begin position="31"/>
        <end position="1431"/>
    </location>
</feature>
<dbReference type="STRING" id="670052.PA27867_0443"/>
<dbReference type="GO" id="GO:0004553">
    <property type="term" value="F:hydrolase activity, hydrolyzing O-glycosyl compounds"/>
    <property type="evidence" value="ECO:0007669"/>
    <property type="project" value="InterPro"/>
</dbReference>
<dbReference type="InterPro" id="IPR008979">
    <property type="entry name" value="Galactose-bd-like_sf"/>
</dbReference>
<dbReference type="KEGG" id="cart:PA27867_0443"/>